<accession>A0ABM0JMH8</accession>
<dbReference type="InterPro" id="IPR019775">
    <property type="entry name" value="WD40_repeat_CS"/>
</dbReference>
<organism evidence="6 7">
    <name type="scientific">Aplysia californica</name>
    <name type="common">California sea hare</name>
    <dbReference type="NCBI Taxonomy" id="6500"/>
    <lineage>
        <taxon>Eukaryota</taxon>
        <taxon>Metazoa</taxon>
        <taxon>Spiralia</taxon>
        <taxon>Lophotrochozoa</taxon>
        <taxon>Mollusca</taxon>
        <taxon>Gastropoda</taxon>
        <taxon>Heterobranchia</taxon>
        <taxon>Euthyneura</taxon>
        <taxon>Tectipleura</taxon>
        <taxon>Aplysiida</taxon>
        <taxon>Aplysioidea</taxon>
        <taxon>Aplysiidae</taxon>
        <taxon>Aplysia</taxon>
    </lineage>
</organism>
<evidence type="ECO:0000256" key="5">
    <source>
        <dbReference type="PROSITE-ProRule" id="PRU00221"/>
    </source>
</evidence>
<dbReference type="PANTHER" id="PTHR19857:SF19">
    <property type="entry name" value="26S PROTEASOME REGULATORY SUBUNIT RPN14"/>
    <property type="match status" value="1"/>
</dbReference>
<dbReference type="Pfam" id="PF00400">
    <property type="entry name" value="WD40"/>
    <property type="match status" value="2"/>
</dbReference>
<evidence type="ECO:0000256" key="4">
    <source>
        <dbReference type="ARBA" id="ARBA00038321"/>
    </source>
</evidence>
<dbReference type="InterPro" id="IPR051179">
    <property type="entry name" value="WD_repeat_multifunction"/>
</dbReference>
<evidence type="ECO:0000256" key="1">
    <source>
        <dbReference type="ARBA" id="ARBA00022574"/>
    </source>
</evidence>
<dbReference type="PANTHER" id="PTHR19857">
    <property type="entry name" value="MITOCHONDRIAL DIVISION PROTEIN 1-RELATED"/>
    <property type="match status" value="1"/>
</dbReference>
<evidence type="ECO:0000313" key="7">
    <source>
        <dbReference type="RefSeq" id="XP_005097162.1"/>
    </source>
</evidence>
<comment type="similarity">
    <text evidence="4">Belongs to the WD repeat PAAF1/RPN14 family.</text>
</comment>
<sequence length="402" mass="43389">MEIMATPSNRLILQSDWDSAVRERNGKAWVSFKSATPPSEYSEVCGHGRSPEGLPYLTTKDEQFSVSDITKKSVVIAYNGETASLSRKFVAPTITFSAIHNPNKQVTGLDTSSGGLGVSSDSEGNLRLWQTDTGEVRRKLEGHVGDVYTCRFFPSGIVVLSAGSDMMVKVWSVETGACAATMTGHKAAILDTAIVDRGRNVITTSRDGTAKLWDVGQQQCLTTFEELRGDVNCCSLGSPENSIDLGPANNALSDREVSTDGKMLLLGCENRSVQGFGLQSREQIFCLNCDSAVNACTFVSEVFAVCGTQEGRVYVLDLRNTSTPLTSWKESRGPVLSLLAHKGGFFVSTGDGSCFHVSDDWATSTELTGSDCDPLYKVCSDGTSIYTACRDGAIRRYSLTYL</sequence>
<dbReference type="InterPro" id="IPR015943">
    <property type="entry name" value="WD40/YVTN_repeat-like_dom_sf"/>
</dbReference>
<reference evidence="7" key="1">
    <citation type="submission" date="2025-08" db="UniProtKB">
        <authorList>
            <consortium name="RefSeq"/>
        </authorList>
    </citation>
    <scope>IDENTIFICATION</scope>
</reference>
<dbReference type="PROSITE" id="PS00678">
    <property type="entry name" value="WD_REPEATS_1"/>
    <property type="match status" value="1"/>
</dbReference>
<evidence type="ECO:0000256" key="3">
    <source>
        <dbReference type="ARBA" id="ARBA00022942"/>
    </source>
</evidence>
<evidence type="ECO:0000256" key="2">
    <source>
        <dbReference type="ARBA" id="ARBA00022737"/>
    </source>
</evidence>
<dbReference type="InterPro" id="IPR001680">
    <property type="entry name" value="WD40_rpt"/>
</dbReference>
<dbReference type="SUPFAM" id="SSF50978">
    <property type="entry name" value="WD40 repeat-like"/>
    <property type="match status" value="1"/>
</dbReference>
<dbReference type="InterPro" id="IPR036322">
    <property type="entry name" value="WD40_repeat_dom_sf"/>
</dbReference>
<keyword evidence="2" id="KW-0677">Repeat</keyword>
<dbReference type="SMART" id="SM00320">
    <property type="entry name" value="WD40"/>
    <property type="match status" value="5"/>
</dbReference>
<keyword evidence="6" id="KW-1185">Reference proteome</keyword>
<evidence type="ECO:0000313" key="6">
    <source>
        <dbReference type="Proteomes" id="UP000694888"/>
    </source>
</evidence>
<proteinExistence type="inferred from homology"/>
<dbReference type="Proteomes" id="UP000694888">
    <property type="component" value="Unplaced"/>
</dbReference>
<name>A0ABM0JMH8_APLCA</name>
<feature type="repeat" description="WD" evidence="5">
    <location>
        <begin position="140"/>
        <end position="181"/>
    </location>
</feature>
<dbReference type="PROSITE" id="PS50082">
    <property type="entry name" value="WD_REPEATS_2"/>
    <property type="match status" value="2"/>
</dbReference>
<dbReference type="RefSeq" id="XP_005097162.1">
    <property type="nucleotide sequence ID" value="XM_005097105.3"/>
</dbReference>
<dbReference type="PROSITE" id="PS50294">
    <property type="entry name" value="WD_REPEATS_REGION"/>
    <property type="match status" value="2"/>
</dbReference>
<protein>
    <submittedName>
        <fullName evidence="7">Proteasomal ATPase-associated factor 1</fullName>
    </submittedName>
</protein>
<gene>
    <name evidence="7" type="primary">LOC101848965</name>
</gene>
<keyword evidence="3" id="KW-0647">Proteasome</keyword>
<keyword evidence="1 5" id="KW-0853">WD repeat</keyword>
<dbReference type="GeneID" id="101848965"/>
<feature type="repeat" description="WD" evidence="5">
    <location>
        <begin position="182"/>
        <end position="223"/>
    </location>
</feature>
<dbReference type="Gene3D" id="2.130.10.10">
    <property type="entry name" value="YVTN repeat-like/Quinoprotein amine dehydrogenase"/>
    <property type="match status" value="2"/>
</dbReference>